<organism evidence="2 3">
    <name type="scientific">Cyphellophora attinorum</name>
    <dbReference type="NCBI Taxonomy" id="1664694"/>
    <lineage>
        <taxon>Eukaryota</taxon>
        <taxon>Fungi</taxon>
        <taxon>Dikarya</taxon>
        <taxon>Ascomycota</taxon>
        <taxon>Pezizomycotina</taxon>
        <taxon>Eurotiomycetes</taxon>
        <taxon>Chaetothyriomycetidae</taxon>
        <taxon>Chaetothyriales</taxon>
        <taxon>Cyphellophoraceae</taxon>
        <taxon>Cyphellophora</taxon>
    </lineage>
</organism>
<feature type="compositionally biased region" description="Acidic residues" evidence="1">
    <location>
        <begin position="92"/>
        <end position="102"/>
    </location>
</feature>
<dbReference type="EMBL" id="LFJN01000020">
    <property type="protein sequence ID" value="KPI38163.1"/>
    <property type="molecule type" value="Genomic_DNA"/>
</dbReference>
<feature type="compositionally biased region" description="Basic and acidic residues" evidence="1">
    <location>
        <begin position="49"/>
        <end position="59"/>
    </location>
</feature>
<dbReference type="OrthoDB" id="4590707at2759"/>
<keyword evidence="3" id="KW-1185">Reference proteome</keyword>
<dbReference type="RefSeq" id="XP_017998126.1">
    <property type="nucleotide sequence ID" value="XM_018140515.1"/>
</dbReference>
<feature type="compositionally biased region" description="Basic and acidic residues" evidence="1">
    <location>
        <begin position="66"/>
        <end position="91"/>
    </location>
</feature>
<feature type="region of interest" description="Disordered" evidence="1">
    <location>
        <begin position="15"/>
        <end position="203"/>
    </location>
</feature>
<proteinExistence type="predicted"/>
<evidence type="ECO:0000256" key="1">
    <source>
        <dbReference type="SAM" id="MobiDB-lite"/>
    </source>
</evidence>
<evidence type="ECO:0000313" key="3">
    <source>
        <dbReference type="Proteomes" id="UP000038010"/>
    </source>
</evidence>
<dbReference type="VEuPathDB" id="FungiDB:AB675_1164"/>
<reference evidence="2 3" key="1">
    <citation type="submission" date="2015-06" db="EMBL/GenBank/DDBJ databases">
        <title>Draft genome of the ant-associated black yeast Phialophora attae CBS 131958.</title>
        <authorList>
            <person name="Moreno L.F."/>
            <person name="Stielow B.J."/>
            <person name="de Hoog S."/>
            <person name="Vicente V.A."/>
            <person name="Weiss V.A."/>
            <person name="de Vries M."/>
            <person name="Cruz L.M."/>
            <person name="Souza E.M."/>
        </authorList>
    </citation>
    <scope>NUCLEOTIDE SEQUENCE [LARGE SCALE GENOMIC DNA]</scope>
    <source>
        <strain evidence="2 3">CBS 131958</strain>
    </source>
</reference>
<sequence length="203" mass="22273">MPYAAPSTKLEAVLSAMRAEDHTQAATATKQRRAQIYHADEKPEDDSKEDSGAEAKDDSKDDSDDKAESKDDGGDEKPEKDTKKDDNKDEKGDDDTPSDDSADGVPNHSNSQYFRNPNMKPGEGKQNRPPTEKKGEKDAASNFSGAKHPAINDPSRSKKSHGPMETAKIHGTVKPTYADDNFGQNSEDSHPEETKNSKNERQE</sequence>
<accession>A0A0N1H6W6</accession>
<feature type="compositionally biased region" description="Basic and acidic residues" evidence="1">
    <location>
        <begin position="187"/>
        <end position="203"/>
    </location>
</feature>
<name>A0A0N1H6W6_9EURO</name>
<dbReference type="AlphaFoldDB" id="A0A0N1H6W6"/>
<evidence type="ECO:0000313" key="2">
    <source>
        <dbReference type="EMBL" id="KPI38163.1"/>
    </source>
</evidence>
<dbReference type="Proteomes" id="UP000038010">
    <property type="component" value="Unassembled WGS sequence"/>
</dbReference>
<comment type="caution">
    <text evidence="2">The sequence shown here is derived from an EMBL/GenBank/DDBJ whole genome shotgun (WGS) entry which is preliminary data.</text>
</comment>
<feature type="compositionally biased region" description="Basic and acidic residues" evidence="1">
    <location>
        <begin position="122"/>
        <end position="139"/>
    </location>
</feature>
<protein>
    <submittedName>
        <fullName evidence="2">Uncharacterized protein</fullName>
    </submittedName>
</protein>
<gene>
    <name evidence="2" type="ORF">AB675_1164</name>
</gene>
<dbReference type="GeneID" id="28732386"/>